<protein>
    <submittedName>
        <fullName evidence="2">Uncharacterized protein</fullName>
    </submittedName>
</protein>
<name>A0A4S8LH19_DENBC</name>
<dbReference type="Proteomes" id="UP000297245">
    <property type="component" value="Unassembled WGS sequence"/>
</dbReference>
<keyword evidence="1" id="KW-0812">Transmembrane</keyword>
<organism evidence="2 3">
    <name type="scientific">Dendrothele bispora (strain CBS 962.96)</name>
    <dbReference type="NCBI Taxonomy" id="1314807"/>
    <lineage>
        <taxon>Eukaryota</taxon>
        <taxon>Fungi</taxon>
        <taxon>Dikarya</taxon>
        <taxon>Basidiomycota</taxon>
        <taxon>Agaricomycotina</taxon>
        <taxon>Agaricomycetes</taxon>
        <taxon>Agaricomycetidae</taxon>
        <taxon>Agaricales</taxon>
        <taxon>Agaricales incertae sedis</taxon>
        <taxon>Dendrothele</taxon>
    </lineage>
</organism>
<accession>A0A4S8LH19</accession>
<gene>
    <name evidence="2" type="ORF">K435DRAFT_315455</name>
</gene>
<dbReference type="AlphaFoldDB" id="A0A4S8LH19"/>
<evidence type="ECO:0000313" key="2">
    <source>
        <dbReference type="EMBL" id="THU88352.1"/>
    </source>
</evidence>
<keyword evidence="3" id="KW-1185">Reference proteome</keyword>
<feature type="transmembrane region" description="Helical" evidence="1">
    <location>
        <begin position="16"/>
        <end position="35"/>
    </location>
</feature>
<reference evidence="2 3" key="1">
    <citation type="journal article" date="2019" name="Nat. Ecol. Evol.">
        <title>Megaphylogeny resolves global patterns of mushroom evolution.</title>
        <authorList>
            <person name="Varga T."/>
            <person name="Krizsan K."/>
            <person name="Foldi C."/>
            <person name="Dima B."/>
            <person name="Sanchez-Garcia M."/>
            <person name="Sanchez-Ramirez S."/>
            <person name="Szollosi G.J."/>
            <person name="Szarkandi J.G."/>
            <person name="Papp V."/>
            <person name="Albert L."/>
            <person name="Andreopoulos W."/>
            <person name="Angelini C."/>
            <person name="Antonin V."/>
            <person name="Barry K.W."/>
            <person name="Bougher N.L."/>
            <person name="Buchanan P."/>
            <person name="Buyck B."/>
            <person name="Bense V."/>
            <person name="Catcheside P."/>
            <person name="Chovatia M."/>
            <person name="Cooper J."/>
            <person name="Damon W."/>
            <person name="Desjardin D."/>
            <person name="Finy P."/>
            <person name="Geml J."/>
            <person name="Haridas S."/>
            <person name="Hughes K."/>
            <person name="Justo A."/>
            <person name="Karasinski D."/>
            <person name="Kautmanova I."/>
            <person name="Kiss B."/>
            <person name="Kocsube S."/>
            <person name="Kotiranta H."/>
            <person name="LaButti K.M."/>
            <person name="Lechner B.E."/>
            <person name="Liimatainen K."/>
            <person name="Lipzen A."/>
            <person name="Lukacs Z."/>
            <person name="Mihaltcheva S."/>
            <person name="Morgado L.N."/>
            <person name="Niskanen T."/>
            <person name="Noordeloos M.E."/>
            <person name="Ohm R.A."/>
            <person name="Ortiz-Santana B."/>
            <person name="Ovrebo C."/>
            <person name="Racz N."/>
            <person name="Riley R."/>
            <person name="Savchenko A."/>
            <person name="Shiryaev A."/>
            <person name="Soop K."/>
            <person name="Spirin V."/>
            <person name="Szebenyi C."/>
            <person name="Tomsovsky M."/>
            <person name="Tulloss R.E."/>
            <person name="Uehling J."/>
            <person name="Grigoriev I.V."/>
            <person name="Vagvolgyi C."/>
            <person name="Papp T."/>
            <person name="Martin F.M."/>
            <person name="Miettinen O."/>
            <person name="Hibbett D.S."/>
            <person name="Nagy L.G."/>
        </authorList>
    </citation>
    <scope>NUCLEOTIDE SEQUENCE [LARGE SCALE GENOMIC DNA]</scope>
    <source>
        <strain evidence="2 3">CBS 962.96</strain>
    </source>
</reference>
<keyword evidence="1" id="KW-0472">Membrane</keyword>
<keyword evidence="1" id="KW-1133">Transmembrane helix</keyword>
<proteinExistence type="predicted"/>
<evidence type="ECO:0000313" key="3">
    <source>
        <dbReference type="Proteomes" id="UP000297245"/>
    </source>
</evidence>
<sequence>MITGRFHSLLCHKPSGLLAFGDLSPLIFFFLSLYFGTPNSEPTFNKCSPLSFPMMWYSACLFFSALQVQEALASNVFQFPIYKQTTNFPAKEE</sequence>
<dbReference type="EMBL" id="ML179412">
    <property type="protein sequence ID" value="THU88352.1"/>
    <property type="molecule type" value="Genomic_DNA"/>
</dbReference>
<evidence type="ECO:0000256" key="1">
    <source>
        <dbReference type="SAM" id="Phobius"/>
    </source>
</evidence>